<protein>
    <submittedName>
        <fullName evidence="2">Uncharacterized protein</fullName>
    </submittedName>
</protein>
<feature type="compositionally biased region" description="Basic and acidic residues" evidence="1">
    <location>
        <begin position="99"/>
        <end position="108"/>
    </location>
</feature>
<proteinExistence type="predicted"/>
<reference evidence="2" key="1">
    <citation type="journal article" date="2023" name="Mol. Phylogenet. Evol.">
        <title>Genome-scale phylogeny and comparative genomics of the fungal order Sordariales.</title>
        <authorList>
            <person name="Hensen N."/>
            <person name="Bonometti L."/>
            <person name="Westerberg I."/>
            <person name="Brannstrom I.O."/>
            <person name="Guillou S."/>
            <person name="Cros-Aarteil S."/>
            <person name="Calhoun S."/>
            <person name="Haridas S."/>
            <person name="Kuo A."/>
            <person name="Mondo S."/>
            <person name="Pangilinan J."/>
            <person name="Riley R."/>
            <person name="LaButti K."/>
            <person name="Andreopoulos B."/>
            <person name="Lipzen A."/>
            <person name="Chen C."/>
            <person name="Yan M."/>
            <person name="Daum C."/>
            <person name="Ng V."/>
            <person name="Clum A."/>
            <person name="Steindorff A."/>
            <person name="Ohm R.A."/>
            <person name="Martin F."/>
            <person name="Silar P."/>
            <person name="Natvig D.O."/>
            <person name="Lalanne C."/>
            <person name="Gautier V."/>
            <person name="Ament-Velasquez S.L."/>
            <person name="Kruys A."/>
            <person name="Hutchinson M.I."/>
            <person name="Powell A.J."/>
            <person name="Barry K."/>
            <person name="Miller A.N."/>
            <person name="Grigoriev I.V."/>
            <person name="Debuchy R."/>
            <person name="Gladieux P."/>
            <person name="Hiltunen Thoren M."/>
            <person name="Johannesson H."/>
        </authorList>
    </citation>
    <scope>NUCLEOTIDE SEQUENCE</scope>
    <source>
        <strain evidence="2">CBS 958.72</strain>
    </source>
</reference>
<gene>
    <name evidence="2" type="ORF">B0T24DRAFT_683516</name>
</gene>
<sequence length="351" mass="39615">MSELQVNTLLGFNIHQDGLNRLLVQYRKGKDEKNELAIYTARNYLFAPKFQLVVRWKRLNDLAHQSGLKPISVSSDSDDDYEDLGFHGYSQSSDDEQADQDRPYRNGVDDLNGDANCHREGRSDGLRNAANANANDNDNVYDSDSNVYDSDSNYDDDDADDENADMEKSRKKKSKRAPIYCLCKYSCNTVQKFAVHLEEVPHRRLPEGSFIADWSAKKTGGSKRIGQNECVFGCGGTFSNLSNHEQRRHLQYACELPRIGMRRDHKCIWTDIDPIKWFIDRKAKKDSDKAEMDKSSDEMEIILKATKNLDETESCLTDYVNRIRPRGDGADVVSGWGPVAGADFTAAAGAD</sequence>
<dbReference type="Proteomes" id="UP001287356">
    <property type="component" value="Unassembled WGS sequence"/>
</dbReference>
<accession>A0AAE0MZR6</accession>
<reference evidence="2" key="2">
    <citation type="submission" date="2023-06" db="EMBL/GenBank/DDBJ databases">
        <authorList>
            <consortium name="Lawrence Berkeley National Laboratory"/>
            <person name="Haridas S."/>
            <person name="Hensen N."/>
            <person name="Bonometti L."/>
            <person name="Westerberg I."/>
            <person name="Brannstrom I.O."/>
            <person name="Guillou S."/>
            <person name="Cros-Aarteil S."/>
            <person name="Calhoun S."/>
            <person name="Kuo A."/>
            <person name="Mondo S."/>
            <person name="Pangilinan J."/>
            <person name="Riley R."/>
            <person name="Labutti K."/>
            <person name="Andreopoulos B."/>
            <person name="Lipzen A."/>
            <person name="Chen C."/>
            <person name="Yanf M."/>
            <person name="Daum C."/>
            <person name="Ng V."/>
            <person name="Clum A."/>
            <person name="Steindorff A."/>
            <person name="Ohm R."/>
            <person name="Martin F."/>
            <person name="Silar P."/>
            <person name="Natvig D."/>
            <person name="Lalanne C."/>
            <person name="Gautier V."/>
            <person name="Ament-Velasquez S.L."/>
            <person name="Kruys A."/>
            <person name="Hutchinson M.I."/>
            <person name="Powell A.J."/>
            <person name="Barry K."/>
            <person name="Miller A.N."/>
            <person name="Grigoriev I.V."/>
            <person name="Debuchy R."/>
            <person name="Gladieux P."/>
            <person name="Thoren M.H."/>
            <person name="Johannesson H."/>
        </authorList>
    </citation>
    <scope>NUCLEOTIDE SEQUENCE</scope>
    <source>
        <strain evidence="2">CBS 958.72</strain>
    </source>
</reference>
<evidence type="ECO:0000313" key="2">
    <source>
        <dbReference type="EMBL" id="KAK3364873.1"/>
    </source>
</evidence>
<comment type="caution">
    <text evidence="2">The sequence shown here is derived from an EMBL/GenBank/DDBJ whole genome shotgun (WGS) entry which is preliminary data.</text>
</comment>
<evidence type="ECO:0000256" key="1">
    <source>
        <dbReference type="SAM" id="MobiDB-lite"/>
    </source>
</evidence>
<organism evidence="2 3">
    <name type="scientific">Lasiosphaeria ovina</name>
    <dbReference type="NCBI Taxonomy" id="92902"/>
    <lineage>
        <taxon>Eukaryota</taxon>
        <taxon>Fungi</taxon>
        <taxon>Dikarya</taxon>
        <taxon>Ascomycota</taxon>
        <taxon>Pezizomycotina</taxon>
        <taxon>Sordariomycetes</taxon>
        <taxon>Sordariomycetidae</taxon>
        <taxon>Sordariales</taxon>
        <taxon>Lasiosphaeriaceae</taxon>
        <taxon>Lasiosphaeria</taxon>
    </lineage>
</organism>
<feature type="compositionally biased region" description="Basic and acidic residues" evidence="1">
    <location>
        <begin position="116"/>
        <end position="125"/>
    </location>
</feature>
<dbReference type="EMBL" id="JAULSN010000009">
    <property type="protein sequence ID" value="KAK3364873.1"/>
    <property type="molecule type" value="Genomic_DNA"/>
</dbReference>
<evidence type="ECO:0000313" key="3">
    <source>
        <dbReference type="Proteomes" id="UP001287356"/>
    </source>
</evidence>
<feature type="compositionally biased region" description="Low complexity" evidence="1">
    <location>
        <begin position="128"/>
        <end position="151"/>
    </location>
</feature>
<feature type="region of interest" description="Disordered" evidence="1">
    <location>
        <begin position="68"/>
        <end position="170"/>
    </location>
</feature>
<name>A0AAE0MZR6_9PEZI</name>
<keyword evidence="3" id="KW-1185">Reference proteome</keyword>
<feature type="compositionally biased region" description="Acidic residues" evidence="1">
    <location>
        <begin position="152"/>
        <end position="164"/>
    </location>
</feature>
<dbReference type="AlphaFoldDB" id="A0AAE0MZR6"/>